<evidence type="ECO:0008006" key="3">
    <source>
        <dbReference type="Google" id="ProtNLM"/>
    </source>
</evidence>
<dbReference type="EMBL" id="CP055156">
    <property type="protein sequence ID" value="QNF34902.1"/>
    <property type="molecule type" value="Genomic_DNA"/>
</dbReference>
<dbReference type="RefSeq" id="WP_185271396.1">
    <property type="nucleotide sequence ID" value="NZ_CP055156.1"/>
</dbReference>
<dbReference type="KEGG" id="aswu:HUW51_20045"/>
<gene>
    <name evidence="1" type="ORF">HUW51_20045</name>
</gene>
<evidence type="ECO:0000313" key="1">
    <source>
        <dbReference type="EMBL" id="QNF34902.1"/>
    </source>
</evidence>
<dbReference type="Proteomes" id="UP000515237">
    <property type="component" value="Chromosome"/>
</dbReference>
<protein>
    <recommendedName>
        <fullName evidence="3">Phytanoyl-CoA dioxygenase family protein</fullName>
    </recommendedName>
</protein>
<dbReference type="Gene3D" id="2.60.120.620">
    <property type="entry name" value="q2cbj1_9rhob like domain"/>
    <property type="match status" value="1"/>
</dbReference>
<sequence>MKYRIDNQDVQMEVNGARSFGEDAVLFLEDDNLIAHTTWKKQGFSLIPLLKPVEFAALNAGLQSYLTHIIGKYASNLPPDFTIEKYHTLIAGNQALHLAITNEAKQVDYQNFPVPIQTLIERIEQEVKIPLTVLNPNTQEYHFSYRIVRPGLSDFNPLHRDAWHPELKHCLNLYLPVVGSNELSSLGLIPGSHFWPEKTVERTLVGAVMNGSQYTVPGLTATSNALQLMRPNPINHQALLFTPYLIHGGAANLNPDTTRVSVEIRFWRRAD</sequence>
<name>A0A7G7GCL8_9BACT</name>
<reference evidence="1 2" key="1">
    <citation type="journal article" date="2018" name="Int. J. Syst. Evol. Microbiol.">
        <title>Adhaeribacter swui sp. nov., isolated from wet mud.</title>
        <authorList>
            <person name="Kim D.U."/>
            <person name="Kim K.W."/>
            <person name="Kang M.S."/>
            <person name="Kim J.Y."/>
            <person name="Jang J.H."/>
            <person name="Kim M.K."/>
        </authorList>
    </citation>
    <scope>NUCLEOTIDE SEQUENCE [LARGE SCALE GENOMIC DNA]</scope>
    <source>
        <strain evidence="1 2">KCTC 52873</strain>
    </source>
</reference>
<dbReference type="SUPFAM" id="SSF51197">
    <property type="entry name" value="Clavaminate synthase-like"/>
    <property type="match status" value="1"/>
</dbReference>
<evidence type="ECO:0000313" key="2">
    <source>
        <dbReference type="Proteomes" id="UP000515237"/>
    </source>
</evidence>
<dbReference type="AlphaFoldDB" id="A0A7G7GCL8"/>
<accession>A0A7G7GCL8</accession>
<organism evidence="1 2">
    <name type="scientific">Adhaeribacter swui</name>
    <dbReference type="NCBI Taxonomy" id="2086471"/>
    <lineage>
        <taxon>Bacteria</taxon>
        <taxon>Pseudomonadati</taxon>
        <taxon>Bacteroidota</taxon>
        <taxon>Cytophagia</taxon>
        <taxon>Cytophagales</taxon>
        <taxon>Hymenobacteraceae</taxon>
        <taxon>Adhaeribacter</taxon>
    </lineage>
</organism>
<proteinExistence type="predicted"/>
<keyword evidence="2" id="KW-1185">Reference proteome</keyword>